<sequence length="347" mass="37405">MKAAVLYGAEDLRYETVETPQCPENGILLKTIACGICGSDLRTYGGGSSKAQYPSISGHEIAGEVAESKNKKYPQGMKLSIAPVIPCGKCWYCKNGIQNQCDDMQMIGTAEGIPGGFAEYVAFTGDMLENGCFNEIPKGIDPIETVIAETASSVLNAQIQTNIVMEDLVVVIGAGTIGCLHSEIAKIRGTKEVIIVEMNPEKAELARKQGFENVYTMSSSDPKLKELIMEKTGGRGADTVICACPVGQAQADAVSLTRKRGKVIFFGGISEKSAAIIDTNMIHYKEITVYGASAYSPEVNRIALNLVLSGQLDAKKFITNRYALKDLAKGYDEMRRGKMIKGVVVFE</sequence>
<evidence type="ECO:0000259" key="3">
    <source>
        <dbReference type="Pfam" id="PF08240"/>
    </source>
</evidence>
<dbReference type="SUPFAM" id="SSF51735">
    <property type="entry name" value="NAD(P)-binding Rossmann-fold domains"/>
    <property type="match status" value="1"/>
</dbReference>
<proteinExistence type="predicted"/>
<dbReference type="InterPro" id="IPR013149">
    <property type="entry name" value="ADH-like_C"/>
</dbReference>
<dbReference type="PANTHER" id="PTHR43401:SF2">
    <property type="entry name" value="L-THREONINE 3-DEHYDROGENASE"/>
    <property type="match status" value="1"/>
</dbReference>
<feature type="domain" description="Alcohol dehydrogenase-like N-terminal" evidence="3">
    <location>
        <begin position="25"/>
        <end position="127"/>
    </location>
</feature>
<dbReference type="Pfam" id="PF08240">
    <property type="entry name" value="ADH_N"/>
    <property type="match status" value="1"/>
</dbReference>
<dbReference type="Gene3D" id="3.90.180.10">
    <property type="entry name" value="Medium-chain alcohol dehydrogenases, catalytic domain"/>
    <property type="match status" value="1"/>
</dbReference>
<gene>
    <name evidence="4" type="ORF">H9735_05675</name>
</gene>
<dbReference type="Gene3D" id="3.40.50.720">
    <property type="entry name" value="NAD(P)-binding Rossmann-like Domain"/>
    <property type="match status" value="1"/>
</dbReference>
<dbReference type="Pfam" id="PF00107">
    <property type="entry name" value="ADH_zinc_N"/>
    <property type="match status" value="1"/>
</dbReference>
<comment type="caution">
    <text evidence="4">The sequence shown here is derived from an EMBL/GenBank/DDBJ whole genome shotgun (WGS) entry which is preliminary data.</text>
</comment>
<evidence type="ECO:0000256" key="1">
    <source>
        <dbReference type="ARBA" id="ARBA00023002"/>
    </source>
</evidence>
<dbReference type="AlphaFoldDB" id="A0A9D2B984"/>
<feature type="domain" description="Alcohol dehydrogenase-like C-terminal" evidence="2">
    <location>
        <begin position="177"/>
        <end position="307"/>
    </location>
</feature>
<reference evidence="4" key="1">
    <citation type="journal article" date="2021" name="PeerJ">
        <title>Extensive microbial diversity within the chicken gut microbiome revealed by metagenomics and culture.</title>
        <authorList>
            <person name="Gilroy R."/>
            <person name="Ravi A."/>
            <person name="Getino M."/>
            <person name="Pursley I."/>
            <person name="Horton D.L."/>
            <person name="Alikhan N.F."/>
            <person name="Baker D."/>
            <person name="Gharbi K."/>
            <person name="Hall N."/>
            <person name="Watson M."/>
            <person name="Adriaenssens E.M."/>
            <person name="Foster-Nyarko E."/>
            <person name="Jarju S."/>
            <person name="Secka A."/>
            <person name="Antonio M."/>
            <person name="Oren A."/>
            <person name="Chaudhuri R.R."/>
            <person name="La Ragione R."/>
            <person name="Hildebrand F."/>
            <person name="Pallen M.J."/>
        </authorList>
    </citation>
    <scope>NUCLEOTIDE SEQUENCE</scope>
    <source>
        <strain evidence="4">CHK191-13928</strain>
    </source>
</reference>
<dbReference type="EMBL" id="DXEM01000016">
    <property type="protein sequence ID" value="HIX67603.1"/>
    <property type="molecule type" value="Genomic_DNA"/>
</dbReference>
<dbReference type="InterPro" id="IPR011032">
    <property type="entry name" value="GroES-like_sf"/>
</dbReference>
<dbReference type="PANTHER" id="PTHR43401">
    <property type="entry name" value="L-THREONINE 3-DEHYDROGENASE"/>
    <property type="match status" value="1"/>
</dbReference>
<evidence type="ECO:0000259" key="2">
    <source>
        <dbReference type="Pfam" id="PF00107"/>
    </source>
</evidence>
<evidence type="ECO:0000313" key="4">
    <source>
        <dbReference type="EMBL" id="HIX67603.1"/>
    </source>
</evidence>
<dbReference type="SUPFAM" id="SSF50129">
    <property type="entry name" value="GroES-like"/>
    <property type="match status" value="1"/>
</dbReference>
<dbReference type="InterPro" id="IPR036291">
    <property type="entry name" value="NAD(P)-bd_dom_sf"/>
</dbReference>
<name>A0A9D2B984_9FIRM</name>
<keyword evidence="1" id="KW-0560">Oxidoreductase</keyword>
<evidence type="ECO:0000313" key="5">
    <source>
        <dbReference type="Proteomes" id="UP000886721"/>
    </source>
</evidence>
<accession>A0A9D2B984</accession>
<organism evidence="4 5">
    <name type="scientific">Candidatus Anaerostipes excrementavium</name>
    <dbReference type="NCBI Taxonomy" id="2838463"/>
    <lineage>
        <taxon>Bacteria</taxon>
        <taxon>Bacillati</taxon>
        <taxon>Bacillota</taxon>
        <taxon>Clostridia</taxon>
        <taxon>Lachnospirales</taxon>
        <taxon>Lachnospiraceae</taxon>
        <taxon>Anaerostipes</taxon>
    </lineage>
</organism>
<dbReference type="GO" id="GO:0016491">
    <property type="term" value="F:oxidoreductase activity"/>
    <property type="evidence" value="ECO:0007669"/>
    <property type="project" value="UniProtKB-KW"/>
</dbReference>
<dbReference type="InterPro" id="IPR050129">
    <property type="entry name" value="Zn_alcohol_dh"/>
</dbReference>
<reference evidence="4" key="2">
    <citation type="submission" date="2021-04" db="EMBL/GenBank/DDBJ databases">
        <authorList>
            <person name="Gilroy R."/>
        </authorList>
    </citation>
    <scope>NUCLEOTIDE SEQUENCE</scope>
    <source>
        <strain evidence="4">CHK191-13928</strain>
    </source>
</reference>
<dbReference type="Proteomes" id="UP000886721">
    <property type="component" value="Unassembled WGS sequence"/>
</dbReference>
<dbReference type="InterPro" id="IPR013154">
    <property type="entry name" value="ADH-like_N"/>
</dbReference>
<protein>
    <submittedName>
        <fullName evidence="4">Alcohol dehydrogenase catalytic domain-containing protein</fullName>
    </submittedName>
</protein>